<proteinExistence type="inferred from homology"/>
<dbReference type="STRING" id="1642647.PSM36_3453"/>
<evidence type="ECO:0000256" key="1">
    <source>
        <dbReference type="ARBA" id="ARBA00009981"/>
    </source>
</evidence>
<evidence type="ECO:0000313" key="3">
    <source>
        <dbReference type="Proteomes" id="UP000187464"/>
    </source>
</evidence>
<keyword evidence="3" id="KW-1185">Reference proteome</keyword>
<dbReference type="InterPro" id="IPR036165">
    <property type="entry name" value="YefM-like_sf"/>
</dbReference>
<evidence type="ECO:0008006" key="4">
    <source>
        <dbReference type="Google" id="ProtNLM"/>
    </source>
</evidence>
<reference evidence="2 3" key="1">
    <citation type="submission" date="2016-08" db="EMBL/GenBank/DDBJ databases">
        <authorList>
            <person name="Seilhamer J.J."/>
        </authorList>
    </citation>
    <scope>NUCLEOTIDE SEQUENCE [LARGE SCALE GENOMIC DNA]</scope>
    <source>
        <strain evidence="2">M3/6</strain>
    </source>
</reference>
<dbReference type="RefSeq" id="WP_076931905.1">
    <property type="nucleotide sequence ID" value="NZ_LT605205.1"/>
</dbReference>
<sequence>MIIISSREFRDKQKNYLDKVDEGVELLIRRGKDRSYRIVPVKEDDTLMSKEEFFAKIDRSLQEIEEGKFTRISGKKELQEFLDNL</sequence>
<dbReference type="SUPFAM" id="SSF143120">
    <property type="entry name" value="YefM-like"/>
    <property type="match status" value="1"/>
</dbReference>
<dbReference type="Proteomes" id="UP000187464">
    <property type="component" value="Chromosome I"/>
</dbReference>
<organism evidence="2 3">
    <name type="scientific">Proteiniphilum saccharofermentans</name>
    <dbReference type="NCBI Taxonomy" id="1642647"/>
    <lineage>
        <taxon>Bacteria</taxon>
        <taxon>Pseudomonadati</taxon>
        <taxon>Bacteroidota</taxon>
        <taxon>Bacteroidia</taxon>
        <taxon>Bacteroidales</taxon>
        <taxon>Dysgonomonadaceae</taxon>
        <taxon>Proteiniphilum</taxon>
    </lineage>
</organism>
<evidence type="ECO:0000313" key="2">
    <source>
        <dbReference type="EMBL" id="SCD22236.1"/>
    </source>
</evidence>
<dbReference type="KEGG" id="psac:PSM36_3453"/>
<dbReference type="EMBL" id="LT605205">
    <property type="protein sequence ID" value="SCD22236.1"/>
    <property type="molecule type" value="Genomic_DNA"/>
</dbReference>
<dbReference type="AlphaFoldDB" id="A0A1R3T1E3"/>
<accession>A0A1R3T1E3</accession>
<protein>
    <recommendedName>
        <fullName evidence="4">Prevent-host-death protein</fullName>
    </recommendedName>
</protein>
<gene>
    <name evidence="2" type="ORF">PSM36_3453</name>
</gene>
<comment type="similarity">
    <text evidence="1">Belongs to the phD/YefM antitoxin family.</text>
</comment>
<name>A0A1R3T1E3_9BACT</name>